<protein>
    <submittedName>
        <fullName evidence="1">Uncharacterized protein</fullName>
    </submittedName>
</protein>
<reference evidence="2" key="1">
    <citation type="submission" date="2016-10" db="EMBL/GenBank/DDBJ databases">
        <authorList>
            <person name="Varghese N."/>
            <person name="Submissions S."/>
        </authorList>
    </citation>
    <scope>NUCLEOTIDE SEQUENCE [LARGE SCALE GENOMIC DNA]</scope>
    <source>
        <strain evidence="2">BL9</strain>
    </source>
</reference>
<dbReference type="AlphaFoldDB" id="A0A1G5LBV0"/>
<name>A0A1G5LBV0_9BACL</name>
<evidence type="ECO:0000313" key="2">
    <source>
        <dbReference type="Proteomes" id="UP000198538"/>
    </source>
</evidence>
<accession>A0A1G5LBV0</accession>
<sequence length="121" mass="14014">MLQTQQPEYTCLDDRRLQLHSVMNSVIKEAVHQKAYIPNSSLSPIHRNKHSHWSVGHPCTDSDHSILRKAKQGSSEQGHSKIVCTKPDLNFQQNIWTSHVLQNGARDQRWFDKLQDYRNGV</sequence>
<proteinExistence type="predicted"/>
<organism evidence="1 2">
    <name type="scientific">Paenibacillus polysaccharolyticus</name>
    <dbReference type="NCBI Taxonomy" id="582692"/>
    <lineage>
        <taxon>Bacteria</taxon>
        <taxon>Bacillati</taxon>
        <taxon>Bacillota</taxon>
        <taxon>Bacilli</taxon>
        <taxon>Bacillales</taxon>
        <taxon>Paenibacillaceae</taxon>
        <taxon>Paenibacillus</taxon>
    </lineage>
</organism>
<dbReference type="EMBL" id="FMVM01000023">
    <property type="protein sequence ID" value="SCZ10385.1"/>
    <property type="molecule type" value="Genomic_DNA"/>
</dbReference>
<gene>
    <name evidence="1" type="ORF">SAMN05720606_12368</name>
</gene>
<keyword evidence="2" id="KW-1185">Reference proteome</keyword>
<dbReference type="STRING" id="582692.SAMN05720606_12368"/>
<evidence type="ECO:0000313" key="1">
    <source>
        <dbReference type="EMBL" id="SCZ10385.1"/>
    </source>
</evidence>
<dbReference type="Proteomes" id="UP000198538">
    <property type="component" value="Unassembled WGS sequence"/>
</dbReference>